<evidence type="ECO:0000313" key="2">
    <source>
        <dbReference type="WBParaSite" id="JU765_v2.g13420.t1"/>
    </source>
</evidence>
<name>A0AC34Q6K6_9BILA</name>
<evidence type="ECO:0000313" key="1">
    <source>
        <dbReference type="Proteomes" id="UP000887576"/>
    </source>
</evidence>
<dbReference type="WBParaSite" id="JU765_v2.g13420.t1">
    <property type="protein sequence ID" value="JU765_v2.g13420.t1"/>
    <property type="gene ID" value="JU765_v2.g13420"/>
</dbReference>
<dbReference type="Proteomes" id="UP000887576">
    <property type="component" value="Unplaced"/>
</dbReference>
<proteinExistence type="predicted"/>
<organism evidence="1 2">
    <name type="scientific">Panagrolaimus sp. JU765</name>
    <dbReference type="NCBI Taxonomy" id="591449"/>
    <lineage>
        <taxon>Eukaryota</taxon>
        <taxon>Metazoa</taxon>
        <taxon>Ecdysozoa</taxon>
        <taxon>Nematoda</taxon>
        <taxon>Chromadorea</taxon>
        <taxon>Rhabditida</taxon>
        <taxon>Tylenchina</taxon>
        <taxon>Panagrolaimomorpha</taxon>
        <taxon>Panagrolaimoidea</taxon>
        <taxon>Panagrolaimidae</taxon>
        <taxon>Panagrolaimus</taxon>
    </lineage>
</organism>
<reference evidence="2" key="1">
    <citation type="submission" date="2022-11" db="UniProtKB">
        <authorList>
            <consortium name="WormBaseParasite"/>
        </authorList>
    </citation>
    <scope>IDENTIFICATION</scope>
</reference>
<protein>
    <submittedName>
        <fullName evidence="2">Uncharacterized protein</fullName>
    </submittedName>
</protein>
<sequence>VGVDPNHRYFDFNAQTANLWNSVVLTGSYNSIVVPEKAVVTSKSSFTTAPVQSVPDITAAQGVVYSMNYVVAGYSGYKTEKPTAVAVLKGRPSTTVVTCRVLEIVKGDVVQVVQGSNTISVTTLNQTMSFSDSSDITFYYKNTDVSKKGFLFEFHQAAAS</sequence>
<accession>A0AC34Q6K6</accession>